<dbReference type="NCBIfam" id="TIGR02244">
    <property type="entry name" value="HAD-IG-Ncltidse"/>
    <property type="match status" value="1"/>
</dbReference>
<dbReference type="eggNOG" id="KOG2469">
    <property type="taxonomic scope" value="Eukaryota"/>
</dbReference>
<evidence type="ECO:0000313" key="8">
    <source>
        <dbReference type="EnsemblProtists" id="EKX41962"/>
    </source>
</evidence>
<feature type="coiled-coil region" evidence="5">
    <location>
        <begin position="435"/>
        <end position="495"/>
    </location>
</feature>
<keyword evidence="3" id="KW-0378">Hydrolase</keyword>
<dbReference type="GeneID" id="17298499"/>
<dbReference type="EnsemblProtists" id="EKX41962">
    <property type="protein sequence ID" value="EKX41962"/>
    <property type="gene ID" value="GUITHDRAFT_112094"/>
</dbReference>
<dbReference type="EMBL" id="JH993020">
    <property type="protein sequence ID" value="EKX41962.1"/>
    <property type="molecule type" value="Genomic_DNA"/>
</dbReference>
<gene>
    <name evidence="7" type="ORF">GUITHDRAFT_112094</name>
</gene>
<evidence type="ECO:0000256" key="2">
    <source>
        <dbReference type="ARBA" id="ARBA00022723"/>
    </source>
</evidence>
<dbReference type="KEGG" id="gtt:GUITHDRAFT_112094"/>
<dbReference type="RefSeq" id="XP_005828942.1">
    <property type="nucleotide sequence ID" value="XM_005828885.1"/>
</dbReference>
<protein>
    <recommendedName>
        <fullName evidence="10">5'-nucleotidase</fullName>
    </recommendedName>
</protein>
<evidence type="ECO:0000313" key="7">
    <source>
        <dbReference type="EMBL" id="EKX41962.1"/>
    </source>
</evidence>
<keyword evidence="2" id="KW-0479">Metal-binding</keyword>
<dbReference type="PANTHER" id="PTHR12103:SF15">
    <property type="entry name" value="CYTOSOLIC PURINE 5'-NUCLEOTIDASE"/>
    <property type="match status" value="1"/>
</dbReference>
<dbReference type="InterPro" id="IPR023214">
    <property type="entry name" value="HAD_sf"/>
</dbReference>
<dbReference type="PANTHER" id="PTHR12103">
    <property type="entry name" value="5'-NUCLEOTIDASE DOMAIN-CONTAINING"/>
    <property type="match status" value="1"/>
</dbReference>
<feature type="chain" id="PRO_5008770771" description="5'-nucleotidase" evidence="6">
    <location>
        <begin position="29"/>
        <end position="552"/>
    </location>
</feature>
<keyword evidence="9" id="KW-1185">Reference proteome</keyword>
<reference evidence="8" key="3">
    <citation type="submission" date="2016-03" db="UniProtKB">
        <authorList>
            <consortium name="EnsemblProtists"/>
        </authorList>
    </citation>
    <scope>IDENTIFICATION</scope>
</reference>
<evidence type="ECO:0000313" key="9">
    <source>
        <dbReference type="Proteomes" id="UP000011087"/>
    </source>
</evidence>
<dbReference type="OMA" id="YLWSRYK"/>
<reference evidence="7 9" key="1">
    <citation type="journal article" date="2012" name="Nature">
        <title>Algal genomes reveal evolutionary mosaicism and the fate of nucleomorphs.</title>
        <authorList>
            <consortium name="DOE Joint Genome Institute"/>
            <person name="Curtis B.A."/>
            <person name="Tanifuji G."/>
            <person name="Burki F."/>
            <person name="Gruber A."/>
            <person name="Irimia M."/>
            <person name="Maruyama S."/>
            <person name="Arias M.C."/>
            <person name="Ball S.G."/>
            <person name="Gile G.H."/>
            <person name="Hirakawa Y."/>
            <person name="Hopkins J.F."/>
            <person name="Kuo A."/>
            <person name="Rensing S.A."/>
            <person name="Schmutz J."/>
            <person name="Symeonidi A."/>
            <person name="Elias M."/>
            <person name="Eveleigh R.J."/>
            <person name="Herman E.K."/>
            <person name="Klute M.J."/>
            <person name="Nakayama T."/>
            <person name="Obornik M."/>
            <person name="Reyes-Prieto A."/>
            <person name="Armbrust E.V."/>
            <person name="Aves S.J."/>
            <person name="Beiko R.G."/>
            <person name="Coutinho P."/>
            <person name="Dacks J.B."/>
            <person name="Durnford D.G."/>
            <person name="Fast N.M."/>
            <person name="Green B.R."/>
            <person name="Grisdale C.J."/>
            <person name="Hempel F."/>
            <person name="Henrissat B."/>
            <person name="Hoppner M.P."/>
            <person name="Ishida K."/>
            <person name="Kim E."/>
            <person name="Koreny L."/>
            <person name="Kroth P.G."/>
            <person name="Liu Y."/>
            <person name="Malik S.B."/>
            <person name="Maier U.G."/>
            <person name="McRose D."/>
            <person name="Mock T."/>
            <person name="Neilson J.A."/>
            <person name="Onodera N.T."/>
            <person name="Poole A.M."/>
            <person name="Pritham E.J."/>
            <person name="Richards T.A."/>
            <person name="Rocap G."/>
            <person name="Roy S.W."/>
            <person name="Sarai C."/>
            <person name="Schaack S."/>
            <person name="Shirato S."/>
            <person name="Slamovits C.H."/>
            <person name="Spencer D.F."/>
            <person name="Suzuki S."/>
            <person name="Worden A.Z."/>
            <person name="Zauner S."/>
            <person name="Barry K."/>
            <person name="Bell C."/>
            <person name="Bharti A.K."/>
            <person name="Crow J.A."/>
            <person name="Grimwood J."/>
            <person name="Kramer R."/>
            <person name="Lindquist E."/>
            <person name="Lucas S."/>
            <person name="Salamov A."/>
            <person name="McFadden G.I."/>
            <person name="Lane C.E."/>
            <person name="Keeling P.J."/>
            <person name="Gray M.W."/>
            <person name="Grigoriev I.V."/>
            <person name="Archibald J.M."/>
        </authorList>
    </citation>
    <scope>NUCLEOTIDE SEQUENCE</scope>
    <source>
        <strain evidence="7 9">CCMP2712</strain>
    </source>
</reference>
<evidence type="ECO:0000256" key="4">
    <source>
        <dbReference type="ARBA" id="ARBA00022842"/>
    </source>
</evidence>
<dbReference type="Proteomes" id="UP000011087">
    <property type="component" value="Unassembled WGS sequence"/>
</dbReference>
<dbReference type="InterPro" id="IPR036412">
    <property type="entry name" value="HAD-like_sf"/>
</dbReference>
<keyword evidence="5" id="KW-0175">Coiled coil</keyword>
<dbReference type="SUPFAM" id="SSF56784">
    <property type="entry name" value="HAD-like"/>
    <property type="match status" value="1"/>
</dbReference>
<dbReference type="InterPro" id="IPR008380">
    <property type="entry name" value="HAD-SF_hydro_IG_5-nucl"/>
</dbReference>
<accession>L1J0X4</accession>
<keyword evidence="6" id="KW-0732">Signal</keyword>
<reference evidence="9" key="2">
    <citation type="submission" date="2012-11" db="EMBL/GenBank/DDBJ databases">
        <authorList>
            <person name="Kuo A."/>
            <person name="Curtis B.A."/>
            <person name="Tanifuji G."/>
            <person name="Burki F."/>
            <person name="Gruber A."/>
            <person name="Irimia M."/>
            <person name="Maruyama S."/>
            <person name="Arias M.C."/>
            <person name="Ball S.G."/>
            <person name="Gile G.H."/>
            <person name="Hirakawa Y."/>
            <person name="Hopkins J.F."/>
            <person name="Rensing S.A."/>
            <person name="Schmutz J."/>
            <person name="Symeonidi A."/>
            <person name="Elias M."/>
            <person name="Eveleigh R.J."/>
            <person name="Herman E.K."/>
            <person name="Klute M.J."/>
            <person name="Nakayama T."/>
            <person name="Obornik M."/>
            <person name="Reyes-Prieto A."/>
            <person name="Armbrust E.V."/>
            <person name="Aves S.J."/>
            <person name="Beiko R.G."/>
            <person name="Coutinho P."/>
            <person name="Dacks J.B."/>
            <person name="Durnford D.G."/>
            <person name="Fast N.M."/>
            <person name="Green B.R."/>
            <person name="Grisdale C."/>
            <person name="Hempe F."/>
            <person name="Henrissat B."/>
            <person name="Hoppner M.P."/>
            <person name="Ishida K.-I."/>
            <person name="Kim E."/>
            <person name="Koreny L."/>
            <person name="Kroth P.G."/>
            <person name="Liu Y."/>
            <person name="Malik S.-B."/>
            <person name="Maier U.G."/>
            <person name="McRose D."/>
            <person name="Mock T."/>
            <person name="Neilson J.A."/>
            <person name="Onodera N.T."/>
            <person name="Poole A.M."/>
            <person name="Pritham E.J."/>
            <person name="Richards T.A."/>
            <person name="Rocap G."/>
            <person name="Roy S.W."/>
            <person name="Sarai C."/>
            <person name="Schaack S."/>
            <person name="Shirato S."/>
            <person name="Slamovits C.H."/>
            <person name="Spencer D.F."/>
            <person name="Suzuki S."/>
            <person name="Worden A.Z."/>
            <person name="Zauner S."/>
            <person name="Barry K."/>
            <person name="Bell C."/>
            <person name="Bharti A.K."/>
            <person name="Crow J.A."/>
            <person name="Grimwood J."/>
            <person name="Kramer R."/>
            <person name="Lindquist E."/>
            <person name="Lucas S."/>
            <person name="Salamov A."/>
            <person name="McFadden G.I."/>
            <person name="Lane C.E."/>
            <person name="Keeling P.J."/>
            <person name="Gray M.W."/>
            <person name="Grigoriev I.V."/>
            <person name="Archibald J.M."/>
        </authorList>
    </citation>
    <scope>NUCLEOTIDE SEQUENCE</scope>
    <source>
        <strain evidence="9">CCMP2712</strain>
    </source>
</reference>
<evidence type="ECO:0000256" key="1">
    <source>
        <dbReference type="ARBA" id="ARBA00009589"/>
    </source>
</evidence>
<dbReference type="AlphaFoldDB" id="L1J0X4"/>
<evidence type="ECO:0000256" key="6">
    <source>
        <dbReference type="SAM" id="SignalP"/>
    </source>
</evidence>
<keyword evidence="4" id="KW-0460">Magnesium</keyword>
<dbReference type="Pfam" id="PF05761">
    <property type="entry name" value="5_nucleotid"/>
    <property type="match status" value="2"/>
</dbReference>
<evidence type="ECO:0000256" key="3">
    <source>
        <dbReference type="ARBA" id="ARBA00022801"/>
    </source>
</evidence>
<feature type="signal peptide" evidence="6">
    <location>
        <begin position="1"/>
        <end position="28"/>
    </location>
</feature>
<dbReference type="HOGENOM" id="CLU_017845_4_1_1"/>
<organism evidence="7">
    <name type="scientific">Guillardia theta (strain CCMP2712)</name>
    <name type="common">Cryptophyte</name>
    <dbReference type="NCBI Taxonomy" id="905079"/>
    <lineage>
        <taxon>Eukaryota</taxon>
        <taxon>Cryptophyceae</taxon>
        <taxon>Pyrenomonadales</taxon>
        <taxon>Geminigeraceae</taxon>
        <taxon>Guillardia</taxon>
    </lineage>
</organism>
<dbReference type="PaxDb" id="55529-EKX41962"/>
<dbReference type="Gene3D" id="3.40.50.1000">
    <property type="entry name" value="HAD superfamily/HAD-like"/>
    <property type="match status" value="3"/>
</dbReference>
<proteinExistence type="inferred from homology"/>
<comment type="similarity">
    <text evidence="1">Belongs to the 5'(3')-deoxyribonucleotidase family.</text>
</comment>
<name>L1J0X4_GUITC</name>
<dbReference type="OrthoDB" id="10252832at2759"/>
<dbReference type="GO" id="GO:0008253">
    <property type="term" value="F:5'-nucleotidase activity"/>
    <property type="evidence" value="ECO:0007669"/>
    <property type="project" value="TreeGrafter"/>
</dbReference>
<dbReference type="GO" id="GO:0046872">
    <property type="term" value="F:metal ion binding"/>
    <property type="evidence" value="ECO:0007669"/>
    <property type="project" value="UniProtKB-KW"/>
</dbReference>
<evidence type="ECO:0008006" key="10">
    <source>
        <dbReference type="Google" id="ProtNLM"/>
    </source>
</evidence>
<sequence length="552" mass="63590">MQILDSLGLHKTSTWPTLLLACVAGVSAYQTIPRFPGAALSRGPACGYRSAHQLTPLRGFSTESRRVGPNLSKRCMQSVRGRTGVAMMQTNDKTETDRRLQSEDENSLENAKFQSYQGEIFCNRALNMKRIRAIGFDMDYTLAQYIPETFEILAIHGALEKLVKHMGYPEEILSLPEYDPSMFQRGLIIDKERGNIIKMDRHHYVKVAFHGMRAMEKEERLAVYGSQSQKDFSDSENFANIDTLFSLPDAFMYSQLVTFVDDNRNKFPGLLSKSYKQIYKDVRRSVDLCHRDGVIKDKVAQDPGKYIQSEPGIVDMLRRYRRSGRKVFLLTNSLWDYTNVVMNFICGNMKKEDYTLDWLSMFDLVIVGANKFGGNFNHLHYFMKDTVNAGEQVMYVGDHMFSDVIRGKRSLGWRTALVVPELQHEVDVMLREKVRSKRIQELRELRDELDEWVDRLSLLLVSCDEDEACALTDRRESIASELEKAKEEIRTVKTVYAEELLMYHSAFHPVWGQMFKPDASRSLTGWQLEETPIRRILRARARNIVESLGSSE</sequence>
<evidence type="ECO:0000256" key="5">
    <source>
        <dbReference type="SAM" id="Coils"/>
    </source>
</evidence>